<accession>A0A9D2JRV1</accession>
<dbReference type="InterPro" id="IPR016181">
    <property type="entry name" value="Acyl_CoA_acyltransferase"/>
</dbReference>
<dbReference type="InterPro" id="IPR045057">
    <property type="entry name" value="Gcn5-rel_NAT"/>
</dbReference>
<gene>
    <name evidence="2" type="ORF">H9809_05345</name>
</gene>
<dbReference type="PANTHER" id="PTHR31435:SF10">
    <property type="entry name" value="BSR4717 PROTEIN"/>
    <property type="match status" value="1"/>
</dbReference>
<dbReference type="PROSITE" id="PS51729">
    <property type="entry name" value="GNAT_YJDJ"/>
    <property type="match status" value="1"/>
</dbReference>
<comment type="caution">
    <text evidence="2">The sequence shown here is derived from an EMBL/GenBank/DDBJ whole genome shotgun (WGS) entry which is preliminary data.</text>
</comment>
<dbReference type="Proteomes" id="UP000824056">
    <property type="component" value="Unassembled WGS sequence"/>
</dbReference>
<reference evidence="2" key="1">
    <citation type="journal article" date="2021" name="PeerJ">
        <title>Extensive microbial diversity within the chicken gut microbiome revealed by metagenomics and culture.</title>
        <authorList>
            <person name="Gilroy R."/>
            <person name="Ravi A."/>
            <person name="Getino M."/>
            <person name="Pursley I."/>
            <person name="Horton D.L."/>
            <person name="Alikhan N.F."/>
            <person name="Baker D."/>
            <person name="Gharbi K."/>
            <person name="Hall N."/>
            <person name="Watson M."/>
            <person name="Adriaenssens E.M."/>
            <person name="Foster-Nyarko E."/>
            <person name="Jarju S."/>
            <person name="Secka A."/>
            <person name="Antonio M."/>
            <person name="Oren A."/>
            <person name="Chaudhuri R.R."/>
            <person name="La Ragione R."/>
            <person name="Hildebrand F."/>
            <person name="Pallen M.J."/>
        </authorList>
    </citation>
    <scope>NUCLEOTIDE SEQUENCE</scope>
    <source>
        <strain evidence="2">1068</strain>
    </source>
</reference>
<proteinExistence type="predicted"/>
<evidence type="ECO:0000259" key="1">
    <source>
        <dbReference type="PROSITE" id="PS51729"/>
    </source>
</evidence>
<feature type="domain" description="N-acetyltransferase" evidence="1">
    <location>
        <begin position="2"/>
        <end position="90"/>
    </location>
</feature>
<dbReference type="CDD" id="cd04301">
    <property type="entry name" value="NAT_SF"/>
    <property type="match status" value="1"/>
</dbReference>
<dbReference type="AlphaFoldDB" id="A0A9D2JRV1"/>
<dbReference type="Pfam" id="PF14542">
    <property type="entry name" value="Acetyltransf_CG"/>
    <property type="match status" value="1"/>
</dbReference>
<organism evidence="2 3">
    <name type="scientific">Candidatus Blautia pullicola</name>
    <dbReference type="NCBI Taxonomy" id="2838498"/>
    <lineage>
        <taxon>Bacteria</taxon>
        <taxon>Bacillati</taxon>
        <taxon>Bacillota</taxon>
        <taxon>Clostridia</taxon>
        <taxon>Lachnospirales</taxon>
        <taxon>Lachnospiraceae</taxon>
        <taxon>Blautia</taxon>
    </lineage>
</organism>
<dbReference type="Gene3D" id="3.40.630.30">
    <property type="match status" value="1"/>
</dbReference>
<name>A0A9D2JRV1_9FIRM</name>
<dbReference type="EMBL" id="DXBG01000127">
    <property type="protein sequence ID" value="HIZ65315.1"/>
    <property type="molecule type" value="Genomic_DNA"/>
</dbReference>
<protein>
    <submittedName>
        <fullName evidence="2">N-acetyltransferase</fullName>
    </submittedName>
</protein>
<reference evidence="2" key="2">
    <citation type="submission" date="2021-04" db="EMBL/GenBank/DDBJ databases">
        <authorList>
            <person name="Gilroy R."/>
        </authorList>
    </citation>
    <scope>NUCLEOTIDE SEQUENCE</scope>
    <source>
        <strain evidence="2">1068</strain>
    </source>
</reference>
<evidence type="ECO:0000313" key="3">
    <source>
        <dbReference type="Proteomes" id="UP000824056"/>
    </source>
</evidence>
<dbReference type="InterPro" id="IPR031165">
    <property type="entry name" value="GNAT_YJDJ"/>
</dbReference>
<evidence type="ECO:0000313" key="2">
    <source>
        <dbReference type="EMBL" id="HIZ65315.1"/>
    </source>
</evidence>
<dbReference type="PANTHER" id="PTHR31435">
    <property type="entry name" value="PROTEIN NATD1"/>
    <property type="match status" value="1"/>
</dbReference>
<dbReference type="SUPFAM" id="SSF55729">
    <property type="entry name" value="Acyl-CoA N-acyltransferases (Nat)"/>
    <property type="match status" value="1"/>
</dbReference>
<sequence length="92" mass="10519">MGIIAEENRVVYYDQENQPKGEVTFPDIDQDTVELNHTFVDSSLRGMGMAGQLMEAAVKEIRRRGKKAVPTCSYAVKWLGEHEEYKDIVKEQ</sequence>